<feature type="domain" description="DUF7008" evidence="2">
    <location>
        <begin position="1"/>
        <end position="57"/>
    </location>
</feature>
<dbReference type="EMBL" id="BAAABZ010000045">
    <property type="protein sequence ID" value="GAA0539905.1"/>
    <property type="molecule type" value="Genomic_DNA"/>
</dbReference>
<evidence type="ECO:0000259" key="2">
    <source>
        <dbReference type="Pfam" id="PF22654"/>
    </source>
</evidence>
<comment type="caution">
    <text evidence="3">The sequence shown here is derived from an EMBL/GenBank/DDBJ whole genome shotgun (WGS) entry which is preliminary data.</text>
</comment>
<feature type="region of interest" description="Disordered" evidence="1">
    <location>
        <begin position="74"/>
        <end position="93"/>
    </location>
</feature>
<dbReference type="Proteomes" id="UP001501576">
    <property type="component" value="Unassembled WGS sequence"/>
</dbReference>
<keyword evidence="4" id="KW-1185">Reference proteome</keyword>
<evidence type="ECO:0000256" key="1">
    <source>
        <dbReference type="SAM" id="MobiDB-lite"/>
    </source>
</evidence>
<reference evidence="4" key="1">
    <citation type="journal article" date="2019" name="Int. J. Syst. Evol. Microbiol.">
        <title>The Global Catalogue of Microorganisms (GCM) 10K type strain sequencing project: providing services to taxonomists for standard genome sequencing and annotation.</title>
        <authorList>
            <consortium name="The Broad Institute Genomics Platform"/>
            <consortium name="The Broad Institute Genome Sequencing Center for Infectious Disease"/>
            <person name="Wu L."/>
            <person name="Ma J."/>
        </authorList>
    </citation>
    <scope>NUCLEOTIDE SEQUENCE [LARGE SCALE GENOMIC DNA]</scope>
    <source>
        <strain evidence="4">JCM 5052</strain>
    </source>
</reference>
<organism evidence="3 4">
    <name type="scientific">Streptomyces mordarskii</name>
    <dbReference type="NCBI Taxonomy" id="1226758"/>
    <lineage>
        <taxon>Bacteria</taxon>
        <taxon>Bacillati</taxon>
        <taxon>Actinomycetota</taxon>
        <taxon>Actinomycetes</taxon>
        <taxon>Kitasatosporales</taxon>
        <taxon>Streptomycetaceae</taxon>
        <taxon>Streptomyces</taxon>
    </lineage>
</organism>
<feature type="compositionally biased region" description="Basic and acidic residues" evidence="1">
    <location>
        <begin position="81"/>
        <end position="93"/>
    </location>
</feature>
<name>A0ABP3NDG2_9ACTN</name>
<accession>A0ABP3NDG2</accession>
<protein>
    <recommendedName>
        <fullName evidence="2">DUF7008 domain-containing protein</fullName>
    </recommendedName>
</protein>
<dbReference type="Pfam" id="PF22654">
    <property type="entry name" value="DUF7008"/>
    <property type="match status" value="1"/>
</dbReference>
<sequence length="93" mass="10295">MPCVSALRYKESGLRKRARWEQVWELQRSEDRTGEALGIPLPPKFSAQDFRSAAYWSPEAACCGSLMDSAGTTWLPGGHAEPVKEATGRLERG</sequence>
<proteinExistence type="predicted"/>
<dbReference type="InterPro" id="IPR054277">
    <property type="entry name" value="DUF7008"/>
</dbReference>
<evidence type="ECO:0000313" key="4">
    <source>
        <dbReference type="Proteomes" id="UP001501576"/>
    </source>
</evidence>
<evidence type="ECO:0000313" key="3">
    <source>
        <dbReference type="EMBL" id="GAA0539905.1"/>
    </source>
</evidence>
<gene>
    <name evidence="3" type="ORF">GCM10010390_47360</name>
</gene>